<dbReference type="Proteomes" id="UP001165267">
    <property type="component" value="Unassembled WGS sequence"/>
</dbReference>
<feature type="region of interest" description="Disordered" evidence="1">
    <location>
        <begin position="176"/>
        <end position="201"/>
    </location>
</feature>
<reference evidence="2" key="1">
    <citation type="submission" date="2022-07" db="EMBL/GenBank/DDBJ databases">
        <authorList>
            <person name="Xamxidin M."/>
        </authorList>
    </citation>
    <scope>NUCLEOTIDE SEQUENCE</scope>
    <source>
        <strain evidence="2">YS8-69</strain>
    </source>
</reference>
<feature type="region of interest" description="Disordered" evidence="1">
    <location>
        <begin position="39"/>
        <end position="63"/>
    </location>
</feature>
<comment type="caution">
    <text evidence="2">The sequence shown here is derived from an EMBL/GenBank/DDBJ whole genome shotgun (WGS) entry which is preliminary data.</text>
</comment>
<name>A0ABT1XLA2_9BURK</name>
<accession>A0ABT1XLA2</accession>
<evidence type="ECO:0000313" key="3">
    <source>
        <dbReference type="Proteomes" id="UP001165267"/>
    </source>
</evidence>
<protein>
    <submittedName>
        <fullName evidence="2">DUF3306 domain-containing protein</fullName>
    </submittedName>
</protein>
<proteinExistence type="predicted"/>
<dbReference type="RefSeq" id="WP_257512094.1">
    <property type="nucleotide sequence ID" value="NZ_JANKHG010000017.1"/>
</dbReference>
<dbReference type="EMBL" id="JANKHG010000017">
    <property type="protein sequence ID" value="MCR2746884.1"/>
    <property type="molecule type" value="Genomic_DNA"/>
</dbReference>
<organism evidence="2 3">
    <name type="scientific">Limnobacter parvus</name>
    <dbReference type="NCBI Taxonomy" id="2939690"/>
    <lineage>
        <taxon>Bacteria</taxon>
        <taxon>Pseudomonadati</taxon>
        <taxon>Pseudomonadota</taxon>
        <taxon>Betaproteobacteria</taxon>
        <taxon>Burkholderiales</taxon>
        <taxon>Burkholderiaceae</taxon>
        <taxon>Limnobacter</taxon>
    </lineage>
</organism>
<evidence type="ECO:0000256" key="1">
    <source>
        <dbReference type="SAM" id="MobiDB-lite"/>
    </source>
</evidence>
<dbReference type="InterPro" id="IPR021735">
    <property type="entry name" value="DUF3306"/>
</dbReference>
<gene>
    <name evidence="2" type="ORF">NSP04_09510</name>
</gene>
<sequence>MSDNFLSRWSKRKLEAREQEKLAESSPLQQVTEARQLAELPADDAVVDTESLQATPPPELPLPTEADLLAVEQGGDIKAFMVEKVSTELRNKAFKALFSRPEFNVMDGLDIYIDDYNKFTPLTQEDIGKMTLSKQLLSRPDLDVLNTEDIQTKVKELVSTVQDPVEVDENVLDKPNVEKPLAVAENEEPEGPRVIPDGLQVADSEQLIEERSFENLEQKPR</sequence>
<dbReference type="Pfam" id="PF11748">
    <property type="entry name" value="DUF3306"/>
    <property type="match status" value="1"/>
</dbReference>
<evidence type="ECO:0000313" key="2">
    <source>
        <dbReference type="EMBL" id="MCR2746884.1"/>
    </source>
</evidence>
<keyword evidence="3" id="KW-1185">Reference proteome</keyword>